<dbReference type="Pfam" id="PF07291">
    <property type="entry name" value="MauE"/>
    <property type="match status" value="1"/>
</dbReference>
<evidence type="ECO:0000256" key="2">
    <source>
        <dbReference type="ARBA" id="ARBA00022692"/>
    </source>
</evidence>
<feature type="transmembrane region" description="Helical" evidence="5">
    <location>
        <begin position="22"/>
        <end position="40"/>
    </location>
</feature>
<comment type="caution">
    <text evidence="7">The sequence shown here is derived from an EMBL/GenBank/DDBJ whole genome shotgun (WGS) entry which is preliminary data.</text>
</comment>
<evidence type="ECO:0000256" key="1">
    <source>
        <dbReference type="ARBA" id="ARBA00004141"/>
    </source>
</evidence>
<proteinExistence type="predicted"/>
<keyword evidence="2 5" id="KW-0812">Transmembrane</keyword>
<evidence type="ECO:0000256" key="5">
    <source>
        <dbReference type="SAM" id="Phobius"/>
    </source>
</evidence>
<dbReference type="EMBL" id="PTPZ01000011">
    <property type="protein sequence ID" value="PPZ90503.1"/>
    <property type="molecule type" value="Genomic_DNA"/>
</dbReference>
<organism evidence="7 8">
    <name type="scientific">Cloacibacterium normanense</name>
    <dbReference type="NCBI Taxonomy" id="237258"/>
    <lineage>
        <taxon>Bacteria</taxon>
        <taxon>Pseudomonadati</taxon>
        <taxon>Bacteroidota</taxon>
        <taxon>Flavobacteriia</taxon>
        <taxon>Flavobacteriales</taxon>
        <taxon>Weeksellaceae</taxon>
    </lineage>
</organism>
<evidence type="ECO:0000256" key="4">
    <source>
        <dbReference type="ARBA" id="ARBA00023136"/>
    </source>
</evidence>
<sequence>MDFEKFQIQMKDSPLLTPFSEFLPLFIIVIELFLVGLLCYQKTQNIGFLGSFILMLIFTVYIGIMLVTSENLPCSCGGILEKMSWTQHLYFNIGCTILIAFALVLNKKYNRPVDKDRNHS</sequence>
<accession>A0A2S7I1R8</accession>
<reference evidence="7 8" key="1">
    <citation type="submission" date="2018-02" db="EMBL/GenBank/DDBJ databases">
        <title>Draft genome sequence of bacterial isolates from marine environment.</title>
        <authorList>
            <person name="Singh S.K."/>
            <person name="Hill R."/>
            <person name="Major S."/>
            <person name="Cai H."/>
            <person name="Li Y."/>
        </authorList>
    </citation>
    <scope>NUCLEOTIDE SEQUENCE [LARGE SCALE GENOMIC DNA]</scope>
    <source>
        <strain evidence="7 8">IMET F</strain>
    </source>
</reference>
<name>A0A2S7I1R8_9FLAO</name>
<gene>
    <name evidence="7" type="ORF">C3729_12855</name>
</gene>
<feature type="domain" description="Methylamine utilisation protein MauE" evidence="6">
    <location>
        <begin position="2"/>
        <end position="104"/>
    </location>
</feature>
<feature type="transmembrane region" description="Helical" evidence="5">
    <location>
        <begin position="88"/>
        <end position="105"/>
    </location>
</feature>
<evidence type="ECO:0000313" key="8">
    <source>
        <dbReference type="Proteomes" id="UP000238565"/>
    </source>
</evidence>
<keyword evidence="4 5" id="KW-0472">Membrane</keyword>
<evidence type="ECO:0000256" key="3">
    <source>
        <dbReference type="ARBA" id="ARBA00022989"/>
    </source>
</evidence>
<dbReference type="Proteomes" id="UP000238565">
    <property type="component" value="Unassembled WGS sequence"/>
</dbReference>
<evidence type="ECO:0000259" key="6">
    <source>
        <dbReference type="Pfam" id="PF07291"/>
    </source>
</evidence>
<keyword evidence="3 5" id="KW-1133">Transmembrane helix</keyword>
<dbReference type="InterPro" id="IPR009908">
    <property type="entry name" value="Methylamine_util_MauE"/>
</dbReference>
<dbReference type="GO" id="GO:0016020">
    <property type="term" value="C:membrane"/>
    <property type="evidence" value="ECO:0007669"/>
    <property type="project" value="UniProtKB-SubCell"/>
</dbReference>
<evidence type="ECO:0000313" key="7">
    <source>
        <dbReference type="EMBL" id="PPZ90503.1"/>
    </source>
</evidence>
<feature type="transmembrane region" description="Helical" evidence="5">
    <location>
        <begin position="47"/>
        <end position="68"/>
    </location>
</feature>
<protein>
    <recommendedName>
        <fullName evidence="6">Methylamine utilisation protein MauE domain-containing protein</fullName>
    </recommendedName>
</protein>
<comment type="subcellular location">
    <subcellularLocation>
        <location evidence="1">Membrane</location>
        <topology evidence="1">Multi-pass membrane protein</topology>
    </subcellularLocation>
</comment>
<dbReference type="AlphaFoldDB" id="A0A2S7I1R8"/>
<dbReference type="GO" id="GO:0030416">
    <property type="term" value="P:methylamine metabolic process"/>
    <property type="evidence" value="ECO:0007669"/>
    <property type="project" value="InterPro"/>
</dbReference>